<feature type="region of interest" description="Disordered" evidence="1">
    <location>
        <begin position="60"/>
        <end position="88"/>
    </location>
</feature>
<reference evidence="2" key="1">
    <citation type="submission" date="2019-07" db="EMBL/GenBank/DDBJ databases">
        <authorList>
            <person name="Dittberner H."/>
        </authorList>
    </citation>
    <scope>NUCLEOTIDE SEQUENCE [LARGE SCALE GENOMIC DNA]</scope>
</reference>
<evidence type="ECO:0000313" key="3">
    <source>
        <dbReference type="Proteomes" id="UP000489600"/>
    </source>
</evidence>
<gene>
    <name evidence="2" type="ORF">ANE_LOCUS21036</name>
</gene>
<proteinExistence type="predicted"/>
<accession>A0A565CAD9</accession>
<dbReference type="Proteomes" id="UP000489600">
    <property type="component" value="Unassembled WGS sequence"/>
</dbReference>
<name>A0A565CAD9_9BRAS</name>
<protein>
    <submittedName>
        <fullName evidence="2">Uncharacterized protein</fullName>
    </submittedName>
</protein>
<feature type="compositionally biased region" description="Basic and acidic residues" evidence="1">
    <location>
        <begin position="60"/>
        <end position="71"/>
    </location>
</feature>
<feature type="compositionally biased region" description="Polar residues" evidence="1">
    <location>
        <begin position="72"/>
        <end position="82"/>
    </location>
</feature>
<sequence length="110" mass="12886">MVKAVIKTKKHVESPEERLKAKHDTVYIWFINMIKPNVAKLRYKNDANETIVDLMPKEEAYDTNHEKRPKTNECQQGGIQESVNEHNELEEVGTRRCSSRTCKPIQWYLG</sequence>
<organism evidence="2 3">
    <name type="scientific">Arabis nemorensis</name>
    <dbReference type="NCBI Taxonomy" id="586526"/>
    <lineage>
        <taxon>Eukaryota</taxon>
        <taxon>Viridiplantae</taxon>
        <taxon>Streptophyta</taxon>
        <taxon>Embryophyta</taxon>
        <taxon>Tracheophyta</taxon>
        <taxon>Spermatophyta</taxon>
        <taxon>Magnoliopsida</taxon>
        <taxon>eudicotyledons</taxon>
        <taxon>Gunneridae</taxon>
        <taxon>Pentapetalae</taxon>
        <taxon>rosids</taxon>
        <taxon>malvids</taxon>
        <taxon>Brassicales</taxon>
        <taxon>Brassicaceae</taxon>
        <taxon>Arabideae</taxon>
        <taxon>Arabis</taxon>
    </lineage>
</organism>
<comment type="caution">
    <text evidence="2">The sequence shown here is derived from an EMBL/GenBank/DDBJ whole genome shotgun (WGS) entry which is preliminary data.</text>
</comment>
<dbReference type="EMBL" id="CABITT030000007">
    <property type="protein sequence ID" value="VVB10592.1"/>
    <property type="molecule type" value="Genomic_DNA"/>
</dbReference>
<evidence type="ECO:0000313" key="2">
    <source>
        <dbReference type="EMBL" id="VVB10592.1"/>
    </source>
</evidence>
<dbReference type="AlphaFoldDB" id="A0A565CAD9"/>
<keyword evidence="3" id="KW-1185">Reference proteome</keyword>
<evidence type="ECO:0000256" key="1">
    <source>
        <dbReference type="SAM" id="MobiDB-lite"/>
    </source>
</evidence>